<name>A0A4V1Q3I6_9AGAR</name>
<gene>
    <name evidence="4" type="ORF">EST38_g7134</name>
</gene>
<dbReference type="InterPro" id="IPR049203">
    <property type="entry name" value="DUF6818"/>
</dbReference>
<evidence type="ECO:0000313" key="5">
    <source>
        <dbReference type="Proteomes" id="UP000290288"/>
    </source>
</evidence>
<dbReference type="PANTHER" id="PTHR34409">
    <property type="entry name" value="SET DOMAIN-CONTAINING PROTEIN"/>
    <property type="match status" value="1"/>
</dbReference>
<evidence type="ECO:0000313" key="4">
    <source>
        <dbReference type="EMBL" id="RXW18718.1"/>
    </source>
</evidence>
<organism evidence="4 5">
    <name type="scientific">Candolleomyces aberdarensis</name>
    <dbReference type="NCBI Taxonomy" id="2316362"/>
    <lineage>
        <taxon>Eukaryota</taxon>
        <taxon>Fungi</taxon>
        <taxon>Dikarya</taxon>
        <taxon>Basidiomycota</taxon>
        <taxon>Agaricomycotina</taxon>
        <taxon>Agaricomycetes</taxon>
        <taxon>Agaricomycetidae</taxon>
        <taxon>Agaricales</taxon>
        <taxon>Agaricineae</taxon>
        <taxon>Psathyrellaceae</taxon>
        <taxon>Candolleomyces</taxon>
    </lineage>
</organism>
<sequence>MNQHPTHHSNELRSPRLPSSDSARHLPGGHYHSGEIGAHHTHWNVDANATSRQLPPIGNLLHVDRNGHPGYPAAMLGSNTPFAGHYLDPNVAAMNQPRYQLPPAYYPAPAVASSRVEEVPDRTLHTPLPPDDDDDPPAPLEVLQRVAHPATKRGGARQMGPTPQSSEKARQRAASPGAKAVVGGGKRKAAVQSGPVETKKSKGRAAGSSNYSDDDLTALFSILDERLPLAGRAWNTVTDLFNEWALEHGRPARASKSLEAKFKQLAKQKKPTGDAEVPQFVARAWMVEEAMNEKAGSRDLDDEEFAEDAISVSSDDEENHKENKAPAESNSEVKAEQKGVKTEKDPSLGPVVRRPANDRLPQAPPRSRARANEALLANLTNTLDPAAQAARAEDRAARSLQTTQILSLTSQLREAQGTIEGLRTQLADAERRCAAAERRADKLEMMEMIHRGRSQFNSPSPRRSRYYDTPPHRLYSSSRRFSNNTPRGKTRRLSNSPPAQRSSRHSYNSPRTIRYDIDYPDGGQAVTFYHPDLDSPINPDRYPEGTRIIERWDMQEGFDITMPSSTKPHATSSVSDTTSCETHMAQTNEQPMVSTFVAEAFDEHYRDA</sequence>
<evidence type="ECO:0000256" key="2">
    <source>
        <dbReference type="SAM" id="MobiDB-lite"/>
    </source>
</evidence>
<dbReference type="Pfam" id="PF20681">
    <property type="entry name" value="DUF6818"/>
    <property type="match status" value="1"/>
</dbReference>
<feature type="compositionally biased region" description="Basic and acidic residues" evidence="2">
    <location>
        <begin position="318"/>
        <end position="346"/>
    </location>
</feature>
<evidence type="ECO:0000259" key="3">
    <source>
        <dbReference type="Pfam" id="PF20681"/>
    </source>
</evidence>
<keyword evidence="1" id="KW-0175">Coiled coil</keyword>
<proteinExistence type="predicted"/>
<dbReference type="Proteomes" id="UP000290288">
    <property type="component" value="Unassembled WGS sequence"/>
</dbReference>
<comment type="caution">
    <text evidence="4">The sequence shown here is derived from an EMBL/GenBank/DDBJ whole genome shotgun (WGS) entry which is preliminary data.</text>
</comment>
<feature type="region of interest" description="Disordered" evidence="2">
    <location>
        <begin position="116"/>
        <end position="211"/>
    </location>
</feature>
<feature type="region of interest" description="Disordered" evidence="2">
    <location>
        <begin position="563"/>
        <end position="591"/>
    </location>
</feature>
<reference evidence="4 5" key="1">
    <citation type="submission" date="2019-01" db="EMBL/GenBank/DDBJ databases">
        <title>Draft genome sequence of Psathyrella aberdarensis IHI B618.</title>
        <authorList>
            <person name="Buettner E."/>
            <person name="Kellner H."/>
        </authorList>
    </citation>
    <scope>NUCLEOTIDE SEQUENCE [LARGE SCALE GENOMIC DNA]</scope>
    <source>
        <strain evidence="4 5">IHI B618</strain>
    </source>
</reference>
<feature type="region of interest" description="Disordered" evidence="2">
    <location>
        <begin position="1"/>
        <end position="35"/>
    </location>
</feature>
<dbReference type="AlphaFoldDB" id="A0A4V1Q3I6"/>
<feature type="compositionally biased region" description="Polar residues" evidence="2">
    <location>
        <begin position="475"/>
        <end position="511"/>
    </location>
</feature>
<feature type="region of interest" description="Disordered" evidence="2">
    <location>
        <begin position="310"/>
        <end position="368"/>
    </location>
</feature>
<accession>A0A4V1Q3I6</accession>
<dbReference type="OrthoDB" id="99432at2759"/>
<evidence type="ECO:0000256" key="1">
    <source>
        <dbReference type="SAM" id="Coils"/>
    </source>
</evidence>
<protein>
    <recommendedName>
        <fullName evidence="3">DUF6818 domain-containing protein</fullName>
    </recommendedName>
</protein>
<feature type="region of interest" description="Disordered" evidence="2">
    <location>
        <begin position="450"/>
        <end position="518"/>
    </location>
</feature>
<dbReference type="PANTHER" id="PTHR34409:SF1">
    <property type="entry name" value="MYB-LIKE DOMAIN-CONTAINING PROTEIN"/>
    <property type="match status" value="1"/>
</dbReference>
<dbReference type="STRING" id="2316362.A0A4V1Q3I6"/>
<feature type="domain" description="DUF6818" evidence="3">
    <location>
        <begin position="228"/>
        <end position="303"/>
    </location>
</feature>
<keyword evidence="5" id="KW-1185">Reference proteome</keyword>
<feature type="coiled-coil region" evidence="1">
    <location>
        <begin position="405"/>
        <end position="446"/>
    </location>
</feature>
<dbReference type="EMBL" id="SDEE01000246">
    <property type="protein sequence ID" value="RXW18718.1"/>
    <property type="molecule type" value="Genomic_DNA"/>
</dbReference>